<evidence type="ECO:0000259" key="15">
    <source>
        <dbReference type="SMART" id="SM00642"/>
    </source>
</evidence>
<evidence type="ECO:0000256" key="13">
    <source>
        <dbReference type="NCBIfam" id="TIGR02402"/>
    </source>
</evidence>
<reference evidence="16 17" key="1">
    <citation type="submission" date="2022-12" db="EMBL/GenBank/DDBJ databases">
        <title>Two new species, Stenotrophomonas aracearum and Stenotrophomonas oahuensis, isolated from Anthurium (Araceae family) in Hawaii.</title>
        <authorList>
            <person name="Chunag S.C."/>
            <person name="Dobhal S."/>
            <person name="Alvarez A."/>
            <person name="Arif M."/>
        </authorList>
    </citation>
    <scope>NUCLEOTIDE SEQUENCE [LARGE SCALE GENOMIC DNA]</scope>
    <source>
        <strain evidence="16 17">A5588</strain>
    </source>
</reference>
<comment type="pathway">
    <text evidence="2 14">Glycan biosynthesis; trehalose biosynthesis.</text>
</comment>
<dbReference type="PANTHER" id="PTHR43651:SF11">
    <property type="entry name" value="MALTO-OLIGOSYLTREHALOSE TREHALOHYDROLASE"/>
    <property type="match status" value="1"/>
</dbReference>
<dbReference type="InterPro" id="IPR017853">
    <property type="entry name" value="GH"/>
</dbReference>
<evidence type="ECO:0000256" key="5">
    <source>
        <dbReference type="ARBA" id="ARBA00015938"/>
    </source>
</evidence>
<gene>
    <name evidence="16" type="primary">treZ</name>
    <name evidence="16" type="ORF">PDM28_10395</name>
</gene>
<organism evidence="16 17">
    <name type="scientific">Stenotrophomonas aracearum</name>
    <dbReference type="NCBI Taxonomy" id="3003272"/>
    <lineage>
        <taxon>Bacteria</taxon>
        <taxon>Pseudomonadati</taxon>
        <taxon>Pseudomonadota</taxon>
        <taxon>Gammaproteobacteria</taxon>
        <taxon>Lysobacterales</taxon>
        <taxon>Lysobacteraceae</taxon>
        <taxon>Stenotrophomonas</taxon>
    </lineage>
</organism>
<keyword evidence="9 14" id="KW-0326">Glycosidase</keyword>
<evidence type="ECO:0000313" key="16">
    <source>
        <dbReference type="EMBL" id="WNH47121.1"/>
    </source>
</evidence>
<dbReference type="InterPro" id="IPR013783">
    <property type="entry name" value="Ig-like_fold"/>
</dbReference>
<dbReference type="Pfam" id="PF00128">
    <property type="entry name" value="Alpha-amylase"/>
    <property type="match status" value="1"/>
</dbReference>
<dbReference type="InterPro" id="IPR044901">
    <property type="entry name" value="Trehalose_TreZ_E-set_sf"/>
</dbReference>
<dbReference type="PIRSF" id="PIRSF006337">
    <property type="entry name" value="Trehalose_TreZ"/>
    <property type="match status" value="1"/>
</dbReference>
<dbReference type="CDD" id="cd02853">
    <property type="entry name" value="E_set_MTHase_like_N"/>
    <property type="match status" value="1"/>
</dbReference>
<evidence type="ECO:0000256" key="14">
    <source>
        <dbReference type="PIRNR" id="PIRNR006337"/>
    </source>
</evidence>
<dbReference type="PANTHER" id="PTHR43651">
    <property type="entry name" value="1,4-ALPHA-GLUCAN-BRANCHING ENZYME"/>
    <property type="match status" value="1"/>
</dbReference>
<evidence type="ECO:0000256" key="8">
    <source>
        <dbReference type="ARBA" id="ARBA00023277"/>
    </source>
</evidence>
<keyword evidence="6" id="KW-0963">Cytoplasm</keyword>
<sequence>MSVAVPRWGAHEGGQGQWEFATWAPGAQSLELLLDGEALAMQPAGGGWFRLSAPASAGMHYRFRIDGERTLADPASRSQPEGVFGPSALLRDDFPWQRTEWRGRPWREAVIYEVHVGAAGGSYAAVREQLPQLAALGITAIELMPVATFPGTRNWGYDGVLQYAPAAAYGTPDDLKALVDAAHGHGLMVLLDVVYNHFGPDGNVLPALAPAFFREEVRTPWGAAVDFRRPEVQQYFIDNALMWLQEYRFDGLRLDAVHAIHPPAFLDILRERVHSALPDREIALVLENERNQASLLASGFTAQWNDDFHNALHALLTGESEGYYRDFADDPSERLRRVLAEGFAWQGEVNGSGQTRGEPSGDVSPRQFVLFAQNHDQIGNRAQGERLIQLVGPRKAALAMALTALTPMIPLFFLGEPWGAHSPFLYFTDHRAPLDEQVREGRRSEFGHFSSFRDEQRRSLIPDPNALETYALSRSVWPSPDDNDAATWLEGFRSLLAVRRAHLVAEGEVHALGADIIAPGALRAGWQVPGAQWWIGFNSGDAPVALELPQGREVFRLGAPCRDGQLEPDGLYAVVVEAA</sequence>
<evidence type="ECO:0000256" key="9">
    <source>
        <dbReference type="ARBA" id="ARBA00023295"/>
    </source>
</evidence>
<accession>A0ABY9Y8I5</accession>
<keyword evidence="7 14" id="KW-0378">Hydrolase</keyword>
<dbReference type="InterPro" id="IPR006047">
    <property type="entry name" value="GH13_cat_dom"/>
</dbReference>
<comment type="catalytic activity">
    <reaction evidence="12 14">
        <text>hydrolysis of (1-&gt;4)-alpha-D-glucosidic linkage in 4-alpha-D-[(1-&gt;4)-alpha-D-glucanosyl]n trehalose to yield trehalose and (1-&gt;4)-alpha-D-glucan.</text>
        <dbReference type="EC" id="3.2.1.141"/>
    </reaction>
</comment>
<dbReference type="Gene3D" id="2.60.40.10">
    <property type="entry name" value="Immunoglobulins"/>
    <property type="match status" value="1"/>
</dbReference>
<dbReference type="SUPFAM" id="SSF51445">
    <property type="entry name" value="(Trans)glycosidases"/>
    <property type="match status" value="1"/>
</dbReference>
<evidence type="ECO:0000256" key="11">
    <source>
        <dbReference type="ARBA" id="ARBA00033284"/>
    </source>
</evidence>
<dbReference type="Gene3D" id="1.10.10.760">
    <property type="entry name" value="E-set domains of sugar-utilizing enzymes"/>
    <property type="match status" value="1"/>
</dbReference>
<evidence type="ECO:0000256" key="6">
    <source>
        <dbReference type="ARBA" id="ARBA00022490"/>
    </source>
</evidence>
<dbReference type="NCBIfam" id="TIGR02402">
    <property type="entry name" value="trehalose_TreZ"/>
    <property type="match status" value="1"/>
</dbReference>
<evidence type="ECO:0000256" key="2">
    <source>
        <dbReference type="ARBA" id="ARBA00005199"/>
    </source>
</evidence>
<evidence type="ECO:0000313" key="17">
    <source>
        <dbReference type="Proteomes" id="UP001305421"/>
    </source>
</evidence>
<dbReference type="SMART" id="SM00642">
    <property type="entry name" value="Aamy"/>
    <property type="match status" value="1"/>
</dbReference>
<evidence type="ECO:0000256" key="7">
    <source>
        <dbReference type="ARBA" id="ARBA00022801"/>
    </source>
</evidence>
<dbReference type="RefSeq" id="WP_311181901.1">
    <property type="nucleotide sequence ID" value="NZ_CP115543.1"/>
</dbReference>
<evidence type="ECO:0000256" key="12">
    <source>
        <dbReference type="ARBA" id="ARBA00034013"/>
    </source>
</evidence>
<dbReference type="Proteomes" id="UP001305421">
    <property type="component" value="Chromosome"/>
</dbReference>
<comment type="similarity">
    <text evidence="3 14">Belongs to the glycosyl hydrolase 13 family.</text>
</comment>
<evidence type="ECO:0000256" key="4">
    <source>
        <dbReference type="ARBA" id="ARBA00012268"/>
    </source>
</evidence>
<name>A0ABY9Y8I5_9GAMM</name>
<evidence type="ECO:0000256" key="3">
    <source>
        <dbReference type="ARBA" id="ARBA00008061"/>
    </source>
</evidence>
<dbReference type="Pfam" id="PF02922">
    <property type="entry name" value="CBM_48"/>
    <property type="match status" value="1"/>
</dbReference>
<dbReference type="EMBL" id="CP115543">
    <property type="protein sequence ID" value="WNH47121.1"/>
    <property type="molecule type" value="Genomic_DNA"/>
</dbReference>
<dbReference type="EC" id="3.2.1.141" evidence="4 13"/>
<dbReference type="SUPFAM" id="SSF81296">
    <property type="entry name" value="E set domains"/>
    <property type="match status" value="1"/>
</dbReference>
<protein>
    <recommendedName>
        <fullName evidence="5 13">Malto-oligosyltrehalose trehalohydrolase</fullName>
        <shortName evidence="14">MTHase</shortName>
        <ecNumber evidence="4 13">3.2.1.141</ecNumber>
    </recommendedName>
    <alternativeName>
        <fullName evidence="11 14">4-alpha-D-((1-&gt;4)-alpha-D-glucano)trehalose trehalohydrolase</fullName>
    </alternativeName>
    <alternativeName>
        <fullName evidence="10 14">Maltooligosyl trehalose trehalohydrolase</fullName>
    </alternativeName>
</protein>
<keyword evidence="8" id="KW-0119">Carbohydrate metabolism</keyword>
<dbReference type="Gene3D" id="3.20.20.80">
    <property type="entry name" value="Glycosidases"/>
    <property type="match status" value="1"/>
</dbReference>
<evidence type="ECO:0000256" key="10">
    <source>
        <dbReference type="ARBA" id="ARBA00032057"/>
    </source>
</evidence>
<comment type="subcellular location">
    <subcellularLocation>
        <location evidence="1">Cytoplasm</location>
    </subcellularLocation>
</comment>
<dbReference type="InterPro" id="IPR004193">
    <property type="entry name" value="Glyco_hydro_13_N"/>
</dbReference>
<evidence type="ECO:0000256" key="1">
    <source>
        <dbReference type="ARBA" id="ARBA00004496"/>
    </source>
</evidence>
<feature type="domain" description="Glycosyl hydrolase family 13 catalytic" evidence="15">
    <location>
        <begin position="112"/>
        <end position="435"/>
    </location>
</feature>
<keyword evidence="17" id="KW-1185">Reference proteome</keyword>
<dbReference type="InterPro" id="IPR012768">
    <property type="entry name" value="Trehalose_TreZ"/>
</dbReference>
<dbReference type="InterPro" id="IPR014756">
    <property type="entry name" value="Ig_E-set"/>
</dbReference>
<proteinExistence type="inferred from homology"/>
<dbReference type="CDD" id="cd11325">
    <property type="entry name" value="AmyAc_GTHase"/>
    <property type="match status" value="1"/>
</dbReference>